<reference evidence="6" key="1">
    <citation type="journal article" date="2010" name="Plant J.">
        <title>SlCCD7 controls strigolactone biosynthesis, shoot branching and mycorrhiza-induced apocarotenoid formation in tomato.</title>
        <authorList>
            <person name="Vogel J.T."/>
            <person name="Walter M.H."/>
            <person name="Giavalisco P."/>
            <person name="Lytovchenko A."/>
            <person name="Kohlen W."/>
            <person name="Charnikhova T."/>
            <person name="Simkin A.J."/>
            <person name="Goulet C."/>
            <person name="Strack D."/>
            <person name="Bouwmeester H.J."/>
            <person name="Fernie A.R."/>
            <person name="Klee H.J."/>
        </authorList>
    </citation>
    <scope>NUCLEOTIDE SEQUENCE</scope>
</reference>
<sequence length="663" mass="75022">MDLQFVSLPPNSKTKAKMQAKACHNINNIPPKLLPPAKLPSTVAMSPSQLTLPSHVARAITITTSPTHEVYTPEIDDTVTAYWDYQFLFVSQRSEATEPVSLRVVEGSIPSDFPSGTYYLTGPGLFADDHGSTVHPLDGHGYLRTFEIDGSTGQVKFMARYIETEAQTEERDPVSGKWRFTHRGPFSVLKGGKMVGNTKVMKNVANTSVLQWGGRLFCLWEGGDPYEIDSKTLNTLGKFELIKNSDQVLEDKKISHSDFLDVAAQLLKPILYGVFKMSPKRLLSHYKIDTRRNRLLIMSCNAEDMLLPRSNFTFYEFDSNFQLLQSQEFEIPDHLMIHDWAFTDTHYILFGNRIKLDIPGSMTAVCGLSPMISALSVNPSKPTSPIYLLPRFRNNNVERDWRKPIEAPSQMWVLHVGNAFEEIDEQNGNLNIQIQASGCSYQWFNFQKMFGYDWQSGKLDPSMMNVEEGEEKLLPHLVQVCINLDKKGNCTKCSVNDLNPEWNKAADFPAMNPEFSGRKNRYIYAATCTGSRQALPHFPFDAVVKLNAVDKSVQKWSAGRRRFIGEPVFIPRGTNKEDDGYLLVVEYAVSTQRCYLVILDAQKIGEKNEVVARLEVPRHLNFPLGFHGFWAPTNSSLANLQKIESKCKNSWSMMKDNMVKLGQ</sequence>
<keyword evidence="3 6" id="KW-0223">Dioxygenase</keyword>
<dbReference type="GeneID" id="100313501"/>
<dbReference type="Pfam" id="PF03055">
    <property type="entry name" value="RPE65"/>
    <property type="match status" value="1"/>
</dbReference>
<keyword evidence="3 6" id="KW-0560">Oxidoreductase</keyword>
<dbReference type="GO" id="GO:0046872">
    <property type="term" value="F:metal ion binding"/>
    <property type="evidence" value="ECO:0007669"/>
    <property type="project" value="UniProtKB-KW"/>
</dbReference>
<evidence type="ECO:0000256" key="5">
    <source>
        <dbReference type="PIRSR" id="PIRSR604294-1"/>
    </source>
</evidence>
<evidence type="ECO:0000256" key="3">
    <source>
        <dbReference type="ARBA" id="ARBA00022964"/>
    </source>
</evidence>
<organism evidence="6">
    <name type="scientific">Solanum lycopersicum</name>
    <name type="common">Tomato</name>
    <name type="synonym">Lycopersicon esculentum</name>
    <dbReference type="NCBI Taxonomy" id="4081"/>
    <lineage>
        <taxon>Eukaryota</taxon>
        <taxon>Viridiplantae</taxon>
        <taxon>Streptophyta</taxon>
        <taxon>Embryophyta</taxon>
        <taxon>Tracheophyta</taxon>
        <taxon>Spermatophyta</taxon>
        <taxon>Magnoliopsida</taxon>
        <taxon>eudicotyledons</taxon>
        <taxon>Gunneridae</taxon>
        <taxon>Pentapetalae</taxon>
        <taxon>asterids</taxon>
        <taxon>lamiids</taxon>
        <taxon>Solanales</taxon>
        <taxon>Solanaceae</taxon>
        <taxon>Solanoideae</taxon>
        <taxon>Solaneae</taxon>
        <taxon>Solanum</taxon>
        <taxon>Solanum subgen. Lycopersicon</taxon>
    </lineage>
</organism>
<evidence type="ECO:0000313" key="6">
    <source>
        <dbReference type="EMBL" id="ACY39882.1"/>
    </source>
</evidence>
<comment type="cofactor">
    <cofactor evidence="5">
        <name>Fe(2+)</name>
        <dbReference type="ChEBI" id="CHEBI:29033"/>
    </cofactor>
    <text evidence="5">Binds 1 Fe(2+) ion per subunit.</text>
</comment>
<keyword evidence="2 5" id="KW-0479">Metal-binding</keyword>
<feature type="binding site" evidence="5">
    <location>
        <position position="415"/>
    </location>
    <ligand>
        <name>Fe cation</name>
        <dbReference type="ChEBI" id="CHEBI:24875"/>
        <note>catalytic</note>
    </ligand>
</feature>
<feature type="binding site" evidence="5">
    <location>
        <position position="627"/>
    </location>
    <ligand>
        <name>Fe cation</name>
        <dbReference type="ChEBI" id="CHEBI:24875"/>
        <note>catalytic</note>
    </ligand>
</feature>
<evidence type="ECO:0000256" key="4">
    <source>
        <dbReference type="ARBA" id="ARBA00023004"/>
    </source>
</evidence>
<protein>
    <submittedName>
        <fullName evidence="6">Carotenoid cleavage dioxygenase 7</fullName>
    </submittedName>
</protein>
<dbReference type="EMBL" id="GQ468556">
    <property type="protein sequence ID" value="ACY39883.1"/>
    <property type="molecule type" value="mRNA"/>
</dbReference>
<dbReference type="eggNOG" id="KOG1285">
    <property type="taxonomic scope" value="Eukaryota"/>
</dbReference>
<name>D0UDC1_SOLLC</name>
<proteinExistence type="evidence at transcript level"/>
<dbReference type="EMBL" id="GQ468555">
    <property type="protein sequence ID" value="ACY39882.1"/>
    <property type="molecule type" value="Genomic_DNA"/>
</dbReference>
<dbReference type="AlphaFoldDB" id="D0UDC1"/>
<dbReference type="SMR" id="D0UDC1"/>
<dbReference type="KEGG" id="sly:100313501"/>
<dbReference type="OrthoDB" id="1069523at2759"/>
<gene>
    <name evidence="6" type="primary">CCD7</name>
</gene>
<evidence type="ECO:0000256" key="1">
    <source>
        <dbReference type="ARBA" id="ARBA00006787"/>
    </source>
</evidence>
<dbReference type="PANTHER" id="PTHR10543:SF37">
    <property type="entry name" value="CAROTENOID CLEAVAGE DIOXYGENASE 7, CHLOROPLASTIC"/>
    <property type="match status" value="1"/>
</dbReference>
<dbReference type="InterPro" id="IPR004294">
    <property type="entry name" value="Carotenoid_Oase"/>
</dbReference>
<dbReference type="HOGENOM" id="CLU_016472_6_1_1"/>
<feature type="binding site" evidence="5">
    <location>
        <position position="256"/>
    </location>
    <ligand>
        <name>Fe cation</name>
        <dbReference type="ChEBI" id="CHEBI:24875"/>
        <note>catalytic</note>
    </ligand>
</feature>
<feature type="binding site" evidence="5">
    <location>
        <position position="338"/>
    </location>
    <ligand>
        <name>Fe cation</name>
        <dbReference type="ChEBI" id="CHEBI:24875"/>
        <note>catalytic</note>
    </ligand>
</feature>
<comment type="similarity">
    <text evidence="1">Belongs to the carotenoid oxygenase family.</text>
</comment>
<keyword evidence="4 5" id="KW-0408">Iron</keyword>
<dbReference type="RefSeq" id="NP_001234433.1">
    <property type="nucleotide sequence ID" value="NM_001247504.1"/>
</dbReference>
<evidence type="ECO:0000256" key="2">
    <source>
        <dbReference type="ARBA" id="ARBA00022723"/>
    </source>
</evidence>
<accession>D0UDC1</accession>
<dbReference type="ExpressionAtlas" id="D0UDC1">
    <property type="expression patterns" value="baseline and differential"/>
</dbReference>
<dbReference type="PANTHER" id="PTHR10543">
    <property type="entry name" value="BETA-CAROTENE DIOXYGENASE"/>
    <property type="match status" value="1"/>
</dbReference>
<dbReference type="GO" id="GO:0016702">
    <property type="term" value="F:oxidoreductase activity, acting on single donors with incorporation of molecular oxygen, incorporation of two atoms of oxygen"/>
    <property type="evidence" value="ECO:0007669"/>
    <property type="project" value="InterPro"/>
</dbReference>